<keyword evidence="3" id="KW-1185">Reference proteome</keyword>
<feature type="region of interest" description="Disordered" evidence="1">
    <location>
        <begin position="380"/>
        <end position="402"/>
    </location>
</feature>
<feature type="compositionally biased region" description="Basic and acidic residues" evidence="1">
    <location>
        <begin position="210"/>
        <end position="219"/>
    </location>
</feature>
<feature type="region of interest" description="Disordered" evidence="1">
    <location>
        <begin position="430"/>
        <end position="535"/>
    </location>
</feature>
<evidence type="ECO:0000313" key="2">
    <source>
        <dbReference type="EMBL" id="KAK8175212.1"/>
    </source>
</evidence>
<gene>
    <name evidence="2" type="ORF">IWX90DRAFT_102692</name>
</gene>
<sequence>MGLRATYEAFLASPSAAGALAPQASINYIPTLTSVADSDAVLKHLQAQTKVLTKKDEKVLSAVEAESALCLDIETTIEFNTGGGAYLPGLDDNFLADRVVVFPMVHIVHFDSQQRIRTIRLYWDQASLLKQVEVIGSRAKNWPIRDGKEQARLIISSSSPGQKSSASSARSSFAGDPHASLSLFQPTSNHEDDDVPRTSLAPRATSAKPPPRDLHEILSPERAPSTGNASIQAKAGASKNFQPIRLFDKDDDPTQSPSKSPTRGKAGPKKHEHFEFGDGEEATPKAMANKSGLKTKKHAPQWDFEDFVTPEKHSVKVHAQNERHFGWSDDEVEETPMKRPVNHQPRAGTQAHFEFNDDATPTADKVKAPRLRAQNKGLGLYKDPILGEGSDGEDAGTSSKTDALSNVTKMVNNEGRTRAFDSHFVMADSSPNTGAQAGESETIAAPKSKKGLDTNWALYDQSPQPSAAKENVPQGVAKERGINIGGDGMGGRKGSSRAWLFGDDGPDAEKAQPLPTRKASGRAHNTAADKSFWDF</sequence>
<comment type="caution">
    <text evidence="2">The sequence shown here is derived from an EMBL/GenBank/DDBJ whole genome shotgun (WGS) entry which is preliminary data.</text>
</comment>
<accession>A0ABR1Y208</accession>
<dbReference type="EMBL" id="JBBWUH010000002">
    <property type="protein sequence ID" value="KAK8175212.1"/>
    <property type="molecule type" value="Genomic_DNA"/>
</dbReference>
<proteinExistence type="predicted"/>
<name>A0ABR1Y208_9PEZI</name>
<reference evidence="2 3" key="1">
    <citation type="journal article" date="2022" name="G3 (Bethesda)">
        <title>Enemy or ally: a genomic approach to elucidate the lifestyle of Phyllosticta citrichinaensis.</title>
        <authorList>
            <person name="Buijs V.A."/>
            <person name="Groenewald J.Z."/>
            <person name="Haridas S."/>
            <person name="LaButti K.M."/>
            <person name="Lipzen A."/>
            <person name="Martin F.M."/>
            <person name="Barry K."/>
            <person name="Grigoriev I.V."/>
            <person name="Crous P.W."/>
            <person name="Seidl M.F."/>
        </authorList>
    </citation>
    <scope>NUCLEOTIDE SEQUENCE [LARGE SCALE GENOMIC DNA]</scope>
    <source>
        <strain evidence="2 3">CBS 129764</strain>
    </source>
</reference>
<feature type="region of interest" description="Disordered" evidence="1">
    <location>
        <begin position="156"/>
        <end position="297"/>
    </location>
</feature>
<feature type="compositionally biased region" description="Low complexity" evidence="1">
    <location>
        <begin position="156"/>
        <end position="174"/>
    </location>
</feature>
<organism evidence="2 3">
    <name type="scientific">Phyllosticta citrichinensis</name>
    <dbReference type="NCBI Taxonomy" id="1130410"/>
    <lineage>
        <taxon>Eukaryota</taxon>
        <taxon>Fungi</taxon>
        <taxon>Dikarya</taxon>
        <taxon>Ascomycota</taxon>
        <taxon>Pezizomycotina</taxon>
        <taxon>Dothideomycetes</taxon>
        <taxon>Dothideomycetes incertae sedis</taxon>
        <taxon>Botryosphaeriales</taxon>
        <taxon>Phyllostictaceae</taxon>
        <taxon>Phyllosticta</taxon>
    </lineage>
</organism>
<evidence type="ECO:0000313" key="3">
    <source>
        <dbReference type="Proteomes" id="UP001456524"/>
    </source>
</evidence>
<evidence type="ECO:0000256" key="1">
    <source>
        <dbReference type="SAM" id="MobiDB-lite"/>
    </source>
</evidence>
<dbReference type="Proteomes" id="UP001456524">
    <property type="component" value="Unassembled WGS sequence"/>
</dbReference>
<protein>
    <submittedName>
        <fullName evidence="2">Uncharacterized protein</fullName>
    </submittedName>
</protein>
<feature type="compositionally biased region" description="Gly residues" evidence="1">
    <location>
        <begin position="483"/>
        <end position="493"/>
    </location>
</feature>